<dbReference type="Pfam" id="PF06985">
    <property type="entry name" value="HET"/>
    <property type="match status" value="1"/>
</dbReference>
<protein>
    <recommendedName>
        <fullName evidence="2">Heterokaryon incompatibility domain-containing protein</fullName>
    </recommendedName>
</protein>
<evidence type="ECO:0000313" key="3">
    <source>
        <dbReference type="EMBL" id="TVY26994.1"/>
    </source>
</evidence>
<dbReference type="RefSeq" id="XP_031005782.1">
    <property type="nucleotide sequence ID" value="XM_031148797.1"/>
</dbReference>
<keyword evidence="4" id="KW-1185">Reference proteome</keyword>
<dbReference type="EMBL" id="QGMH01000057">
    <property type="protein sequence ID" value="TVY26994.1"/>
    <property type="molecule type" value="Genomic_DNA"/>
</dbReference>
<feature type="domain" description="Heterokaryon incompatibility" evidence="2">
    <location>
        <begin position="300"/>
        <end position="442"/>
    </location>
</feature>
<dbReference type="InterPro" id="IPR010730">
    <property type="entry name" value="HET"/>
</dbReference>
<comment type="caution">
    <text evidence="3">The sequence shown here is derived from an EMBL/GenBank/DDBJ whole genome shotgun (WGS) entry which is preliminary data.</text>
</comment>
<accession>A0A8H8TYC7</accession>
<name>A0A8H8TYC7_9HELO</name>
<evidence type="ECO:0000259" key="2">
    <source>
        <dbReference type="Pfam" id="PF06985"/>
    </source>
</evidence>
<proteinExistence type="predicted"/>
<gene>
    <name evidence="3" type="ORF">LHYA1_G003829</name>
</gene>
<dbReference type="OrthoDB" id="3486565at2759"/>
<reference evidence="3 4" key="1">
    <citation type="submission" date="2018-05" db="EMBL/GenBank/DDBJ databases">
        <title>Genome sequencing and assembly of the regulated plant pathogen Lachnellula willkommii and related sister species for the development of diagnostic species identification markers.</title>
        <authorList>
            <person name="Giroux E."/>
            <person name="Bilodeau G."/>
        </authorList>
    </citation>
    <scope>NUCLEOTIDE SEQUENCE [LARGE SCALE GENOMIC DNA]</scope>
    <source>
        <strain evidence="3 4">CBS 185.66</strain>
    </source>
</reference>
<dbReference type="PANTHER" id="PTHR33112">
    <property type="entry name" value="DOMAIN PROTEIN, PUTATIVE-RELATED"/>
    <property type="match status" value="1"/>
</dbReference>
<evidence type="ECO:0000256" key="1">
    <source>
        <dbReference type="SAM" id="MobiDB-lite"/>
    </source>
</evidence>
<organism evidence="3 4">
    <name type="scientific">Lachnellula hyalina</name>
    <dbReference type="NCBI Taxonomy" id="1316788"/>
    <lineage>
        <taxon>Eukaryota</taxon>
        <taxon>Fungi</taxon>
        <taxon>Dikarya</taxon>
        <taxon>Ascomycota</taxon>
        <taxon>Pezizomycotina</taxon>
        <taxon>Leotiomycetes</taxon>
        <taxon>Helotiales</taxon>
        <taxon>Lachnaceae</taxon>
        <taxon>Lachnellula</taxon>
    </lineage>
</organism>
<sequence length="762" mass="86435">MADDLVSELSGLHVVSQQELPSTEKPGTDELPPPDLSPIVLPDSRDEHNIWKADYKQKKGIPCPCGDEAHRNLEKWYADYLESSAEEKLLLEDKFNKAALEEKIQEVSSQVPVSNGYCPSCQKLLDEWPEIIKKVPEYDPTELEGPYQQPHYKNTLEFEAGHRNGCQLCTLFVQCSINRGYPLENWHKKENRLNCLGKSTLILVSVRSEEGYLNLTLTWPGLDNYCWLPADPLYCVQNYDQTREGLPQLELAKKWLDACLETHESCKSTEDRQLPTRLIDVGSTPIRLIQSFDLTTKPRYATLSHCWGTQTFYKLQQDKLEDFMSAIPEENITKTFQDAIYITRSLGLRYLWIDSLCIIQLSDMDWRSESALMSSIYGGSTITIAAAGATDGTKGCFLKPPGFIGKVHIKLSTGEVWDIAPSGFHTSVVKSHLAGRAWALQERLLSPRTLHFSKTELFWECRHCDASESFPERLPKFEHQHIFHRDRKPISEIWHTIVTLYTGAQLTFAKDKMVAISGIAQKAFEENGDQYLAGLWRKDIELQLLWCQQSPGRRLLSGTEYRAPSWSWASVDEKGFVHYSPKSEGTKYVYYAHVLDANVVPAGKEEFGELVGGELRMSYSAMLAGELNKIQGGDWDGIDLSYYEVEISSSEDKKERFRVYPDSDELDGRDIYLLPVLETLGTGKYNKRNLKGLIVLPTGGKKGEYSRAGFFDMSAFDAGHRKTQDRFLGLLEASGKATGEAQCANILQEPEFVEERYVMTII</sequence>
<dbReference type="PANTHER" id="PTHR33112:SF8">
    <property type="entry name" value="HETEROKARYON INCOMPATIBILITY DOMAIN-CONTAINING PROTEIN"/>
    <property type="match status" value="1"/>
</dbReference>
<dbReference type="AlphaFoldDB" id="A0A8H8TYC7"/>
<dbReference type="GeneID" id="41984027"/>
<evidence type="ECO:0000313" key="4">
    <source>
        <dbReference type="Proteomes" id="UP000431533"/>
    </source>
</evidence>
<dbReference type="Proteomes" id="UP000431533">
    <property type="component" value="Unassembled WGS sequence"/>
</dbReference>
<feature type="region of interest" description="Disordered" evidence="1">
    <location>
        <begin position="1"/>
        <end position="42"/>
    </location>
</feature>